<dbReference type="OrthoDB" id="5988448at2759"/>
<dbReference type="PANTHER" id="PTHR35617">
    <property type="entry name" value="PHAGE_INTEGRASE DOMAIN-CONTAINING PROTEIN"/>
    <property type="match status" value="1"/>
</dbReference>
<dbReference type="InterPro" id="IPR002104">
    <property type="entry name" value="Integrase_catalytic"/>
</dbReference>
<dbReference type="Proteomes" id="UP000683360">
    <property type="component" value="Unassembled WGS sequence"/>
</dbReference>
<dbReference type="EMBL" id="CAJPWZ010002031">
    <property type="protein sequence ID" value="CAG2229595.1"/>
    <property type="molecule type" value="Genomic_DNA"/>
</dbReference>
<evidence type="ECO:0000313" key="3">
    <source>
        <dbReference type="EMBL" id="CAG2229595.1"/>
    </source>
</evidence>
<dbReference type="SUPFAM" id="SSF56349">
    <property type="entry name" value="DNA breaking-rejoining enzymes"/>
    <property type="match status" value="1"/>
</dbReference>
<comment type="caution">
    <text evidence="3">The sequence shown here is derived from an EMBL/GenBank/DDBJ whole genome shotgun (WGS) entry which is preliminary data.</text>
</comment>
<dbReference type="GO" id="GO:0003677">
    <property type="term" value="F:DNA binding"/>
    <property type="evidence" value="ECO:0007669"/>
    <property type="project" value="InterPro"/>
</dbReference>
<name>A0A8S3T818_MYTED</name>
<proteinExistence type="predicted"/>
<keyword evidence="4" id="KW-1185">Reference proteome</keyword>
<sequence>MFPRYQQTWDVNVVLEFLITLSPVKLLSLRCLTLKLVMLLALVTGQRIQTLHCVDLDFMKITKDNVVIEINEVLKTSKPGKHLSPICLPAFVDDTRLCIVTVLNAYIERTSAIRTSQNLFVTFVKPYHHPTKSTISNWIKLVLKLAGVNTSVFKTHSTRGASTSAALRAGVSVNSILKSAGWTNESTFRQFYNRPVTVQEYNDNYSVRVLRGK</sequence>
<dbReference type="PANTHER" id="PTHR35617:SF3">
    <property type="entry name" value="CORE-BINDING (CB) DOMAIN-CONTAINING PROTEIN"/>
    <property type="match status" value="1"/>
</dbReference>
<dbReference type="AlphaFoldDB" id="A0A8S3T818"/>
<accession>A0A8S3T818</accession>
<protein>
    <recommendedName>
        <fullName evidence="2">Tyr recombinase domain-containing protein</fullName>
    </recommendedName>
</protein>
<dbReference type="Pfam" id="PF00589">
    <property type="entry name" value="Phage_integrase"/>
    <property type="match status" value="1"/>
</dbReference>
<dbReference type="InterPro" id="IPR013762">
    <property type="entry name" value="Integrase-like_cat_sf"/>
</dbReference>
<evidence type="ECO:0000256" key="1">
    <source>
        <dbReference type="ARBA" id="ARBA00023172"/>
    </source>
</evidence>
<dbReference type="PROSITE" id="PS51898">
    <property type="entry name" value="TYR_RECOMBINASE"/>
    <property type="match status" value="1"/>
</dbReference>
<reference evidence="3" key="1">
    <citation type="submission" date="2021-03" db="EMBL/GenBank/DDBJ databases">
        <authorList>
            <person name="Bekaert M."/>
        </authorList>
    </citation>
    <scope>NUCLEOTIDE SEQUENCE</scope>
</reference>
<keyword evidence="1" id="KW-0233">DNA recombination</keyword>
<dbReference type="InterPro" id="IPR011010">
    <property type="entry name" value="DNA_brk_join_enz"/>
</dbReference>
<organism evidence="3 4">
    <name type="scientific">Mytilus edulis</name>
    <name type="common">Blue mussel</name>
    <dbReference type="NCBI Taxonomy" id="6550"/>
    <lineage>
        <taxon>Eukaryota</taxon>
        <taxon>Metazoa</taxon>
        <taxon>Spiralia</taxon>
        <taxon>Lophotrochozoa</taxon>
        <taxon>Mollusca</taxon>
        <taxon>Bivalvia</taxon>
        <taxon>Autobranchia</taxon>
        <taxon>Pteriomorphia</taxon>
        <taxon>Mytilida</taxon>
        <taxon>Mytiloidea</taxon>
        <taxon>Mytilidae</taxon>
        <taxon>Mytilinae</taxon>
        <taxon>Mytilus</taxon>
    </lineage>
</organism>
<dbReference type="GO" id="GO:0006310">
    <property type="term" value="P:DNA recombination"/>
    <property type="evidence" value="ECO:0007669"/>
    <property type="project" value="UniProtKB-KW"/>
</dbReference>
<gene>
    <name evidence="3" type="ORF">MEDL_42457</name>
</gene>
<evidence type="ECO:0000259" key="2">
    <source>
        <dbReference type="PROSITE" id="PS51898"/>
    </source>
</evidence>
<dbReference type="GO" id="GO:0015074">
    <property type="term" value="P:DNA integration"/>
    <property type="evidence" value="ECO:0007669"/>
    <property type="project" value="InterPro"/>
</dbReference>
<feature type="domain" description="Tyr recombinase" evidence="2">
    <location>
        <begin position="1"/>
        <end position="206"/>
    </location>
</feature>
<evidence type="ECO:0000313" key="4">
    <source>
        <dbReference type="Proteomes" id="UP000683360"/>
    </source>
</evidence>
<dbReference type="Gene3D" id="1.10.443.10">
    <property type="entry name" value="Intergrase catalytic core"/>
    <property type="match status" value="1"/>
</dbReference>